<dbReference type="GeneID" id="85352704"/>
<reference evidence="2" key="1">
    <citation type="submission" date="2023-06" db="EMBL/GenBank/DDBJ databases">
        <authorList>
            <consortium name="Lawrence Berkeley National Laboratory"/>
            <person name="Ahrendt S."/>
            <person name="Sahu N."/>
            <person name="Indic B."/>
            <person name="Wong-Bajracharya J."/>
            <person name="Merenyi Z."/>
            <person name="Ke H.-M."/>
            <person name="Monk M."/>
            <person name="Kocsube S."/>
            <person name="Drula E."/>
            <person name="Lipzen A."/>
            <person name="Balint B."/>
            <person name="Henrissat B."/>
            <person name="Andreopoulos B."/>
            <person name="Martin F.M."/>
            <person name="Harder C.B."/>
            <person name="Rigling D."/>
            <person name="Ford K.L."/>
            <person name="Foster G.D."/>
            <person name="Pangilinan J."/>
            <person name="Papanicolaou A."/>
            <person name="Barry K."/>
            <person name="LaButti K."/>
            <person name="Viragh M."/>
            <person name="Koriabine M."/>
            <person name="Yan M."/>
            <person name="Riley R."/>
            <person name="Champramary S."/>
            <person name="Plett K.L."/>
            <person name="Tsai I.J."/>
            <person name="Slot J."/>
            <person name="Sipos G."/>
            <person name="Plett J."/>
            <person name="Nagy L.G."/>
            <person name="Grigoriev I.V."/>
        </authorList>
    </citation>
    <scope>NUCLEOTIDE SEQUENCE</scope>
    <source>
        <strain evidence="2">CCBAS 213</strain>
    </source>
</reference>
<dbReference type="EMBL" id="JAUEPS010000002">
    <property type="protein sequence ID" value="KAK0467706.1"/>
    <property type="molecule type" value="Genomic_DNA"/>
</dbReference>
<keyword evidence="3" id="KW-1185">Reference proteome</keyword>
<name>A0AA39NLA7_ARMTA</name>
<dbReference type="RefSeq" id="XP_060337981.1">
    <property type="nucleotide sequence ID" value="XM_060469156.1"/>
</dbReference>
<evidence type="ECO:0000256" key="1">
    <source>
        <dbReference type="SAM" id="MobiDB-lite"/>
    </source>
</evidence>
<accession>A0AA39NLA7</accession>
<proteinExistence type="predicted"/>
<feature type="compositionally biased region" description="Basic and acidic residues" evidence="1">
    <location>
        <begin position="10"/>
        <end position="20"/>
    </location>
</feature>
<organism evidence="2 3">
    <name type="scientific">Armillaria tabescens</name>
    <name type="common">Ringless honey mushroom</name>
    <name type="synonym">Agaricus tabescens</name>
    <dbReference type="NCBI Taxonomy" id="1929756"/>
    <lineage>
        <taxon>Eukaryota</taxon>
        <taxon>Fungi</taxon>
        <taxon>Dikarya</taxon>
        <taxon>Basidiomycota</taxon>
        <taxon>Agaricomycotina</taxon>
        <taxon>Agaricomycetes</taxon>
        <taxon>Agaricomycetidae</taxon>
        <taxon>Agaricales</taxon>
        <taxon>Marasmiineae</taxon>
        <taxon>Physalacriaceae</taxon>
        <taxon>Desarmillaria</taxon>
    </lineage>
</organism>
<dbReference type="Proteomes" id="UP001175211">
    <property type="component" value="Unassembled WGS sequence"/>
</dbReference>
<protein>
    <submittedName>
        <fullName evidence="2">Uncharacterized protein</fullName>
    </submittedName>
</protein>
<sequence>MTSNTAVIDDDIKIEDHDMHPPLPEPEEEPAQPEYLEQGQRNHMIPHRFQDYLPVACIAPLQRIKTEPNLFGLYRQYKTLPSFDPDDATTIANLCDAPTFAIPPDTLQQRSPLSVYSVHSLESNAANLSTNTEALDSGPWFALFMNPTICRLMHWFYSTTTKMLNDLNRLVQEVILAPDFSSSDLQNFDAN</sequence>
<gene>
    <name evidence="2" type="ORF">EV420DRAFT_1473561</name>
</gene>
<evidence type="ECO:0000313" key="2">
    <source>
        <dbReference type="EMBL" id="KAK0467706.1"/>
    </source>
</evidence>
<feature type="region of interest" description="Disordered" evidence="1">
    <location>
        <begin position="1"/>
        <end position="32"/>
    </location>
</feature>
<dbReference type="AlphaFoldDB" id="A0AA39NLA7"/>
<comment type="caution">
    <text evidence="2">The sequence shown here is derived from an EMBL/GenBank/DDBJ whole genome shotgun (WGS) entry which is preliminary data.</text>
</comment>
<evidence type="ECO:0000313" key="3">
    <source>
        <dbReference type="Proteomes" id="UP001175211"/>
    </source>
</evidence>